<keyword evidence="2" id="KW-0521">NADP</keyword>
<proteinExistence type="inferred from homology"/>
<dbReference type="OrthoDB" id="191139at2759"/>
<dbReference type="SUPFAM" id="SSF51735">
    <property type="entry name" value="NAD(P)-binding Rossmann-fold domains"/>
    <property type="match status" value="1"/>
</dbReference>
<dbReference type="GO" id="GO:0016491">
    <property type="term" value="F:oxidoreductase activity"/>
    <property type="evidence" value="ECO:0007669"/>
    <property type="project" value="UniProtKB-KW"/>
</dbReference>
<sequence>MTFHPDSLPDLSGKVFVVTGGTSGIGYYTVAYLAQHGAHVYMCARSTEKGMKAIAEIKETQPSANIDVLQMDLMDLSSVVAAAKRLLTMVTTLHGLINNAGIMATPFEITKDGHEAQWQTNYLAHFVFTEHLLPLMIQTAKALPPGSVRIVNLTSSGHLGAPKGGINFSDPAMEKDGTPFMRYGQSKLANILHTKTLNRSYGPGSPHASDGKGEVWAACVHPGLVSTSLADDADANWGVRLLLSLLRILRFYWPADKGSWNTLFCAASQDFEVKQSGEYLEIFHRFGEPSCLSGSAKDEELATKLNQWTKEEMGKEGWLL</sequence>
<evidence type="ECO:0000313" key="5">
    <source>
        <dbReference type="Proteomes" id="UP000813444"/>
    </source>
</evidence>
<comment type="similarity">
    <text evidence="1">Belongs to the short-chain dehydrogenases/reductases (SDR) family.</text>
</comment>
<accession>A0A8K0SFF2</accession>
<organism evidence="4 5">
    <name type="scientific">Stachybotrys elegans</name>
    <dbReference type="NCBI Taxonomy" id="80388"/>
    <lineage>
        <taxon>Eukaryota</taxon>
        <taxon>Fungi</taxon>
        <taxon>Dikarya</taxon>
        <taxon>Ascomycota</taxon>
        <taxon>Pezizomycotina</taxon>
        <taxon>Sordariomycetes</taxon>
        <taxon>Hypocreomycetidae</taxon>
        <taxon>Hypocreales</taxon>
        <taxon>Stachybotryaceae</taxon>
        <taxon>Stachybotrys</taxon>
    </lineage>
</organism>
<evidence type="ECO:0008006" key="6">
    <source>
        <dbReference type="Google" id="ProtNLM"/>
    </source>
</evidence>
<name>A0A8K0SFF2_9HYPO</name>
<keyword evidence="3" id="KW-0560">Oxidoreductase</keyword>
<gene>
    <name evidence="4" type="ORF">B0I35DRAFT_400832</name>
</gene>
<evidence type="ECO:0000256" key="1">
    <source>
        <dbReference type="ARBA" id="ARBA00006484"/>
    </source>
</evidence>
<keyword evidence="5" id="KW-1185">Reference proteome</keyword>
<protein>
    <recommendedName>
        <fullName evidence="6">NAD(P)-binding protein</fullName>
    </recommendedName>
</protein>
<dbReference type="InterPro" id="IPR002347">
    <property type="entry name" value="SDR_fam"/>
</dbReference>
<dbReference type="InterPro" id="IPR036291">
    <property type="entry name" value="NAD(P)-bd_dom_sf"/>
</dbReference>
<evidence type="ECO:0000256" key="2">
    <source>
        <dbReference type="ARBA" id="ARBA00022857"/>
    </source>
</evidence>
<comment type="caution">
    <text evidence="4">The sequence shown here is derived from an EMBL/GenBank/DDBJ whole genome shotgun (WGS) entry which is preliminary data.</text>
</comment>
<reference evidence="4" key="1">
    <citation type="journal article" date="2021" name="Nat. Commun.">
        <title>Genetic determinants of endophytism in the Arabidopsis root mycobiome.</title>
        <authorList>
            <person name="Mesny F."/>
            <person name="Miyauchi S."/>
            <person name="Thiergart T."/>
            <person name="Pickel B."/>
            <person name="Atanasova L."/>
            <person name="Karlsson M."/>
            <person name="Huettel B."/>
            <person name="Barry K.W."/>
            <person name="Haridas S."/>
            <person name="Chen C."/>
            <person name="Bauer D."/>
            <person name="Andreopoulos W."/>
            <person name="Pangilinan J."/>
            <person name="LaButti K."/>
            <person name="Riley R."/>
            <person name="Lipzen A."/>
            <person name="Clum A."/>
            <person name="Drula E."/>
            <person name="Henrissat B."/>
            <person name="Kohler A."/>
            <person name="Grigoriev I.V."/>
            <person name="Martin F.M."/>
            <person name="Hacquard S."/>
        </authorList>
    </citation>
    <scope>NUCLEOTIDE SEQUENCE</scope>
    <source>
        <strain evidence="4">MPI-CAGE-CH-0235</strain>
    </source>
</reference>
<dbReference type="Pfam" id="PF00106">
    <property type="entry name" value="adh_short"/>
    <property type="match status" value="1"/>
</dbReference>
<dbReference type="PRINTS" id="PR00081">
    <property type="entry name" value="GDHRDH"/>
</dbReference>
<dbReference type="PANTHER" id="PTHR24320:SF282">
    <property type="entry name" value="WW DOMAIN-CONTAINING OXIDOREDUCTASE"/>
    <property type="match status" value="1"/>
</dbReference>
<dbReference type="Gene3D" id="3.40.50.720">
    <property type="entry name" value="NAD(P)-binding Rossmann-like Domain"/>
    <property type="match status" value="1"/>
</dbReference>
<dbReference type="EMBL" id="JAGPNK010000021">
    <property type="protein sequence ID" value="KAH7304716.1"/>
    <property type="molecule type" value="Genomic_DNA"/>
</dbReference>
<dbReference type="AlphaFoldDB" id="A0A8K0SFF2"/>
<dbReference type="PANTHER" id="PTHR24320">
    <property type="entry name" value="RETINOL DEHYDROGENASE"/>
    <property type="match status" value="1"/>
</dbReference>
<evidence type="ECO:0000313" key="4">
    <source>
        <dbReference type="EMBL" id="KAH7304716.1"/>
    </source>
</evidence>
<dbReference type="Proteomes" id="UP000813444">
    <property type="component" value="Unassembled WGS sequence"/>
</dbReference>
<evidence type="ECO:0000256" key="3">
    <source>
        <dbReference type="ARBA" id="ARBA00023002"/>
    </source>
</evidence>